<protein>
    <submittedName>
        <fullName evidence="7">Transketolase</fullName>
    </submittedName>
</protein>
<evidence type="ECO:0000256" key="4">
    <source>
        <dbReference type="ARBA" id="ARBA00022723"/>
    </source>
</evidence>
<dbReference type="PANTHER" id="PTHR47514:SF1">
    <property type="entry name" value="TRANSKETOLASE N-TERMINAL SECTION-RELATED"/>
    <property type="match status" value="1"/>
</dbReference>
<comment type="similarity">
    <text evidence="2">Belongs to the transketolase family.</text>
</comment>
<dbReference type="GO" id="GO:0016740">
    <property type="term" value="F:transferase activity"/>
    <property type="evidence" value="ECO:0007669"/>
    <property type="project" value="UniProtKB-KW"/>
</dbReference>
<keyword evidence="4" id="KW-0479">Metal-binding</keyword>
<gene>
    <name evidence="7" type="ORF">IAB71_06445</name>
</gene>
<dbReference type="Proteomes" id="UP000824169">
    <property type="component" value="Unassembled WGS sequence"/>
</dbReference>
<dbReference type="PANTHER" id="PTHR47514">
    <property type="entry name" value="TRANSKETOLASE N-TERMINAL SECTION-RELATED"/>
    <property type="match status" value="1"/>
</dbReference>
<name>A0A9D1P2J3_9FIRM</name>
<accession>A0A9D1P2J3</accession>
<evidence type="ECO:0000313" key="7">
    <source>
        <dbReference type="EMBL" id="HIV25413.1"/>
    </source>
</evidence>
<dbReference type="CDD" id="cd02012">
    <property type="entry name" value="TPP_TK"/>
    <property type="match status" value="1"/>
</dbReference>
<evidence type="ECO:0000313" key="8">
    <source>
        <dbReference type="Proteomes" id="UP000824169"/>
    </source>
</evidence>
<comment type="cofactor">
    <cofactor evidence="1">
        <name>thiamine diphosphate</name>
        <dbReference type="ChEBI" id="CHEBI:58937"/>
    </cofactor>
</comment>
<comment type="caution">
    <text evidence="7">The sequence shown here is derived from an EMBL/GenBank/DDBJ whole genome shotgun (WGS) entry which is preliminary data.</text>
</comment>
<dbReference type="InterPro" id="IPR049557">
    <property type="entry name" value="Transketolase_CS"/>
</dbReference>
<feature type="domain" description="Transketolase N-terminal" evidence="6">
    <location>
        <begin position="15"/>
        <end position="269"/>
    </location>
</feature>
<keyword evidence="5" id="KW-0786">Thiamine pyrophosphate</keyword>
<dbReference type="InterPro" id="IPR029061">
    <property type="entry name" value="THDP-binding"/>
</dbReference>
<evidence type="ECO:0000256" key="2">
    <source>
        <dbReference type="ARBA" id="ARBA00007131"/>
    </source>
</evidence>
<dbReference type="SUPFAM" id="SSF52518">
    <property type="entry name" value="Thiamin diphosphate-binding fold (THDP-binding)"/>
    <property type="match status" value="1"/>
</dbReference>
<dbReference type="GO" id="GO:0046872">
    <property type="term" value="F:metal ion binding"/>
    <property type="evidence" value="ECO:0007669"/>
    <property type="project" value="UniProtKB-KW"/>
</dbReference>
<dbReference type="InterPro" id="IPR005474">
    <property type="entry name" value="Transketolase_N"/>
</dbReference>
<dbReference type="EMBL" id="DVOO01000016">
    <property type="protein sequence ID" value="HIV25413.1"/>
    <property type="molecule type" value="Genomic_DNA"/>
</dbReference>
<dbReference type="Pfam" id="PF00456">
    <property type="entry name" value="Transketolase_N"/>
    <property type="match status" value="1"/>
</dbReference>
<reference evidence="7" key="2">
    <citation type="journal article" date="2021" name="PeerJ">
        <title>Extensive microbial diversity within the chicken gut microbiome revealed by metagenomics and culture.</title>
        <authorList>
            <person name="Gilroy R."/>
            <person name="Ravi A."/>
            <person name="Getino M."/>
            <person name="Pursley I."/>
            <person name="Horton D.L."/>
            <person name="Alikhan N.F."/>
            <person name="Baker D."/>
            <person name="Gharbi K."/>
            <person name="Hall N."/>
            <person name="Watson M."/>
            <person name="Adriaenssens E.M."/>
            <person name="Foster-Nyarko E."/>
            <person name="Jarju S."/>
            <person name="Secka A."/>
            <person name="Antonio M."/>
            <person name="Oren A."/>
            <person name="Chaudhuri R.R."/>
            <person name="La Ragione R."/>
            <person name="Hildebrand F."/>
            <person name="Pallen M.J."/>
        </authorList>
    </citation>
    <scope>NUCLEOTIDE SEQUENCE</scope>
    <source>
        <strain evidence="7">CHK188-20938</strain>
    </source>
</reference>
<dbReference type="Gene3D" id="3.40.50.970">
    <property type="match status" value="1"/>
</dbReference>
<evidence type="ECO:0000256" key="5">
    <source>
        <dbReference type="ARBA" id="ARBA00023052"/>
    </source>
</evidence>
<organism evidence="7 8">
    <name type="scientific">Candidatus Scatomonas pullistercoris</name>
    <dbReference type="NCBI Taxonomy" id="2840920"/>
    <lineage>
        <taxon>Bacteria</taxon>
        <taxon>Bacillati</taxon>
        <taxon>Bacillota</taxon>
        <taxon>Clostridia</taxon>
        <taxon>Lachnospirales</taxon>
        <taxon>Lachnospiraceae</taxon>
        <taxon>Lachnospiraceae incertae sedis</taxon>
        <taxon>Candidatus Scatomonas</taxon>
    </lineage>
</organism>
<evidence type="ECO:0000256" key="1">
    <source>
        <dbReference type="ARBA" id="ARBA00001964"/>
    </source>
</evidence>
<dbReference type="AlphaFoldDB" id="A0A9D1P2J3"/>
<proteinExistence type="inferred from homology"/>
<sequence length="277" mass="30661">MKLTEQHKKALMLQASEVRERTVELIYSGQGGHIGGDLSETDILVAVFDYMKHKPENPFWEERDHFILSKGHAAEAYYVVLSRYGYISEEELKAFGSFGAKLGGHPSKKIKGVEANTGSLGHGLGLAVGMALALKKNNKDNRVFVLTGDGELAEGSNWEAAMSAAKFGLKNLTWIIDRNHLQISGNTEDVMPLENLKAKTEAFGFRTVEINGHEMDEIFEALSLRDSEKPVCIIANTIKGRGLACAENQASWHHKTPTAEQVKNMQKAMEAYRKELA</sequence>
<dbReference type="PROSITE" id="PS00801">
    <property type="entry name" value="TRANSKETOLASE_1"/>
    <property type="match status" value="1"/>
</dbReference>
<evidence type="ECO:0000256" key="3">
    <source>
        <dbReference type="ARBA" id="ARBA00022679"/>
    </source>
</evidence>
<keyword evidence="3" id="KW-0808">Transferase</keyword>
<reference evidence="7" key="1">
    <citation type="submission" date="2020-10" db="EMBL/GenBank/DDBJ databases">
        <authorList>
            <person name="Gilroy R."/>
        </authorList>
    </citation>
    <scope>NUCLEOTIDE SEQUENCE</scope>
    <source>
        <strain evidence="7">CHK188-20938</strain>
    </source>
</reference>
<evidence type="ECO:0000259" key="6">
    <source>
        <dbReference type="Pfam" id="PF00456"/>
    </source>
</evidence>